<dbReference type="Gene3D" id="3.50.50.60">
    <property type="entry name" value="FAD/NAD(P)-binding domain"/>
    <property type="match status" value="1"/>
</dbReference>
<dbReference type="OrthoDB" id="3268858at2759"/>
<reference evidence="1 2" key="1">
    <citation type="journal article" date="2016" name="Mol. Biol. Evol.">
        <title>Comparative Genomics of Early-Diverging Mushroom-Forming Fungi Provides Insights into the Origins of Lignocellulose Decay Capabilities.</title>
        <authorList>
            <person name="Nagy L.G."/>
            <person name="Riley R."/>
            <person name="Tritt A."/>
            <person name="Adam C."/>
            <person name="Daum C."/>
            <person name="Floudas D."/>
            <person name="Sun H."/>
            <person name="Yadav J.S."/>
            <person name="Pangilinan J."/>
            <person name="Larsson K.H."/>
            <person name="Matsuura K."/>
            <person name="Barry K."/>
            <person name="Labutti K."/>
            <person name="Kuo R."/>
            <person name="Ohm R.A."/>
            <person name="Bhattacharya S.S."/>
            <person name="Shirouzu T."/>
            <person name="Yoshinaga Y."/>
            <person name="Martin F.M."/>
            <person name="Grigoriev I.V."/>
            <person name="Hibbett D.S."/>
        </authorList>
    </citation>
    <scope>NUCLEOTIDE SEQUENCE [LARGE SCALE GENOMIC DNA]</scope>
    <source>
        <strain evidence="1 2">93-53</strain>
    </source>
</reference>
<dbReference type="Proteomes" id="UP000076871">
    <property type="component" value="Unassembled WGS sequence"/>
</dbReference>
<protein>
    <submittedName>
        <fullName evidence="1">Uncharacterized protein</fullName>
    </submittedName>
</protein>
<evidence type="ECO:0000313" key="2">
    <source>
        <dbReference type="Proteomes" id="UP000076871"/>
    </source>
</evidence>
<name>A0A165DVV8_9APHY</name>
<gene>
    <name evidence="1" type="ORF">LAESUDRAFT_212848</name>
</gene>
<dbReference type="GeneID" id="63818639"/>
<sequence>MPSPSPQGRPETVFPTEVIGLCMLLDCTERKNLVVTSAEFVYKKQTHIVRVKEEVICCASTNKSPQMFEVSGIGRCVLLSNIRVPVRSSSRVLVRMCKTNATCSILVHDCHRFVNSR</sequence>
<dbReference type="EMBL" id="KV427628">
    <property type="protein sequence ID" value="KZT05735.1"/>
    <property type="molecule type" value="Genomic_DNA"/>
</dbReference>
<proteinExistence type="predicted"/>
<keyword evidence="2" id="KW-1185">Reference proteome</keyword>
<dbReference type="InterPro" id="IPR036188">
    <property type="entry name" value="FAD/NAD-bd_sf"/>
</dbReference>
<evidence type="ECO:0000313" key="1">
    <source>
        <dbReference type="EMBL" id="KZT05735.1"/>
    </source>
</evidence>
<accession>A0A165DVV8</accession>
<organism evidence="1 2">
    <name type="scientific">Laetiporus sulphureus 93-53</name>
    <dbReference type="NCBI Taxonomy" id="1314785"/>
    <lineage>
        <taxon>Eukaryota</taxon>
        <taxon>Fungi</taxon>
        <taxon>Dikarya</taxon>
        <taxon>Basidiomycota</taxon>
        <taxon>Agaricomycotina</taxon>
        <taxon>Agaricomycetes</taxon>
        <taxon>Polyporales</taxon>
        <taxon>Laetiporus</taxon>
    </lineage>
</organism>
<dbReference type="InParanoid" id="A0A165DVV8"/>
<dbReference type="AlphaFoldDB" id="A0A165DVV8"/>
<dbReference type="RefSeq" id="XP_040763475.1">
    <property type="nucleotide sequence ID" value="XM_040901607.1"/>
</dbReference>